<feature type="region of interest" description="Disordered" evidence="1">
    <location>
        <begin position="54"/>
        <end position="83"/>
    </location>
</feature>
<keyword evidence="3" id="KW-1185">Reference proteome</keyword>
<feature type="compositionally biased region" description="Polar residues" evidence="1">
    <location>
        <begin position="249"/>
        <end position="258"/>
    </location>
</feature>
<evidence type="ECO:0000256" key="1">
    <source>
        <dbReference type="SAM" id="MobiDB-lite"/>
    </source>
</evidence>
<evidence type="ECO:0008006" key="4">
    <source>
        <dbReference type="Google" id="ProtNLM"/>
    </source>
</evidence>
<dbReference type="Proteomes" id="UP000821866">
    <property type="component" value="Unassembled WGS sequence"/>
</dbReference>
<feature type="region of interest" description="Disordered" evidence="1">
    <location>
        <begin position="123"/>
        <end position="150"/>
    </location>
</feature>
<comment type="caution">
    <text evidence="2">The sequence shown here is derived from an EMBL/GenBank/DDBJ whole genome shotgun (WGS) entry which is preliminary data.</text>
</comment>
<organism evidence="2 3">
    <name type="scientific">Rhipicephalus microplus</name>
    <name type="common">Cattle tick</name>
    <name type="synonym">Boophilus microplus</name>
    <dbReference type="NCBI Taxonomy" id="6941"/>
    <lineage>
        <taxon>Eukaryota</taxon>
        <taxon>Metazoa</taxon>
        <taxon>Ecdysozoa</taxon>
        <taxon>Arthropoda</taxon>
        <taxon>Chelicerata</taxon>
        <taxon>Arachnida</taxon>
        <taxon>Acari</taxon>
        <taxon>Parasitiformes</taxon>
        <taxon>Ixodida</taxon>
        <taxon>Ixodoidea</taxon>
        <taxon>Ixodidae</taxon>
        <taxon>Rhipicephalinae</taxon>
        <taxon>Rhipicephalus</taxon>
        <taxon>Boophilus</taxon>
    </lineage>
</organism>
<name>A0A9J6CVL3_RHIMP</name>
<dbReference type="AlphaFoldDB" id="A0A9J6CVL3"/>
<evidence type="ECO:0000313" key="2">
    <source>
        <dbReference type="EMBL" id="KAH7934711.1"/>
    </source>
</evidence>
<reference evidence="2" key="2">
    <citation type="submission" date="2021-09" db="EMBL/GenBank/DDBJ databases">
        <authorList>
            <person name="Jia N."/>
            <person name="Wang J."/>
            <person name="Shi W."/>
            <person name="Du L."/>
            <person name="Sun Y."/>
            <person name="Zhan W."/>
            <person name="Jiang J."/>
            <person name="Wang Q."/>
            <person name="Zhang B."/>
            <person name="Ji P."/>
            <person name="Sakyi L.B."/>
            <person name="Cui X."/>
            <person name="Yuan T."/>
            <person name="Jiang B."/>
            <person name="Yang W."/>
            <person name="Lam T.T.-Y."/>
            <person name="Chang Q."/>
            <person name="Ding S."/>
            <person name="Wang X."/>
            <person name="Zhu J."/>
            <person name="Ruan X."/>
            <person name="Zhao L."/>
            <person name="Wei J."/>
            <person name="Que T."/>
            <person name="Du C."/>
            <person name="Cheng J."/>
            <person name="Dai P."/>
            <person name="Han X."/>
            <person name="Huang E."/>
            <person name="Gao Y."/>
            <person name="Liu J."/>
            <person name="Shao H."/>
            <person name="Ye R."/>
            <person name="Li L."/>
            <person name="Wei W."/>
            <person name="Wang X."/>
            <person name="Wang C."/>
            <person name="Huo Q."/>
            <person name="Li W."/>
            <person name="Guo W."/>
            <person name="Chen H."/>
            <person name="Chen S."/>
            <person name="Zhou L."/>
            <person name="Zhou L."/>
            <person name="Ni X."/>
            <person name="Tian J."/>
            <person name="Zhou Y."/>
            <person name="Sheng Y."/>
            <person name="Liu T."/>
            <person name="Pan Y."/>
            <person name="Xia L."/>
            <person name="Li J."/>
            <person name="Zhao F."/>
            <person name="Cao W."/>
        </authorList>
    </citation>
    <scope>NUCLEOTIDE SEQUENCE</scope>
    <source>
        <strain evidence="2">Rmic-2018</strain>
        <tissue evidence="2">Larvae</tissue>
    </source>
</reference>
<accession>A0A9J6CVL3</accession>
<protein>
    <recommendedName>
        <fullName evidence="4">Tick transposon</fullName>
    </recommendedName>
</protein>
<proteinExistence type="predicted"/>
<sequence length="258" mass="28658">MGAHNTAEELIKAHLSNQRIRLSHTEHGRAVLRKIGWQIEPVLTKAVFFEKLEDNNSNESPSPEHDAGQGRLRRTARAEAIARKSEENPRVMYADASLRKHSYRAVVVVTSIERLIVSASLRTKDPDSRGSGRGPRTPTAERGRGGHRLKDRLWKLPQGGNLIRGTSHSIQVQASRKSRTPRVGPGALRRKQATLLPNTIPEKCQSGPSMSWKSYHTRLPAFETYTDVPRGKVQTTRTTPRPDQETTDDIASSTGAIA</sequence>
<reference evidence="2" key="1">
    <citation type="journal article" date="2020" name="Cell">
        <title>Large-Scale Comparative Analyses of Tick Genomes Elucidate Their Genetic Diversity and Vector Capacities.</title>
        <authorList>
            <consortium name="Tick Genome and Microbiome Consortium (TIGMIC)"/>
            <person name="Jia N."/>
            <person name="Wang J."/>
            <person name="Shi W."/>
            <person name="Du L."/>
            <person name="Sun Y."/>
            <person name="Zhan W."/>
            <person name="Jiang J.F."/>
            <person name="Wang Q."/>
            <person name="Zhang B."/>
            <person name="Ji P."/>
            <person name="Bell-Sakyi L."/>
            <person name="Cui X.M."/>
            <person name="Yuan T.T."/>
            <person name="Jiang B.G."/>
            <person name="Yang W.F."/>
            <person name="Lam T.T."/>
            <person name="Chang Q.C."/>
            <person name="Ding S.J."/>
            <person name="Wang X.J."/>
            <person name="Zhu J.G."/>
            <person name="Ruan X.D."/>
            <person name="Zhao L."/>
            <person name="Wei J.T."/>
            <person name="Ye R.Z."/>
            <person name="Que T.C."/>
            <person name="Du C.H."/>
            <person name="Zhou Y.H."/>
            <person name="Cheng J.X."/>
            <person name="Dai P.F."/>
            <person name="Guo W.B."/>
            <person name="Han X.H."/>
            <person name="Huang E.J."/>
            <person name="Li L.F."/>
            <person name="Wei W."/>
            <person name="Gao Y.C."/>
            <person name="Liu J.Z."/>
            <person name="Shao H.Z."/>
            <person name="Wang X."/>
            <person name="Wang C.C."/>
            <person name="Yang T.C."/>
            <person name="Huo Q.B."/>
            <person name="Li W."/>
            <person name="Chen H.Y."/>
            <person name="Chen S.E."/>
            <person name="Zhou L.G."/>
            <person name="Ni X.B."/>
            <person name="Tian J.H."/>
            <person name="Sheng Y."/>
            <person name="Liu T."/>
            <person name="Pan Y.S."/>
            <person name="Xia L.Y."/>
            <person name="Li J."/>
            <person name="Zhao F."/>
            <person name="Cao W.C."/>
        </authorList>
    </citation>
    <scope>NUCLEOTIDE SEQUENCE</scope>
    <source>
        <strain evidence="2">Rmic-2018</strain>
    </source>
</reference>
<gene>
    <name evidence="2" type="ORF">HPB51_028921</name>
</gene>
<feature type="region of interest" description="Disordered" evidence="1">
    <location>
        <begin position="226"/>
        <end position="258"/>
    </location>
</feature>
<dbReference type="EMBL" id="JABSTU010006002">
    <property type="protein sequence ID" value="KAH7934711.1"/>
    <property type="molecule type" value="Genomic_DNA"/>
</dbReference>
<evidence type="ECO:0000313" key="3">
    <source>
        <dbReference type="Proteomes" id="UP000821866"/>
    </source>
</evidence>